<dbReference type="PANTHER" id="PTHR43255:SF2">
    <property type="entry name" value="HETERODISULFIDE REDUCTASE RELATED PROTEIN"/>
    <property type="match status" value="1"/>
</dbReference>
<evidence type="ECO:0000256" key="7">
    <source>
        <dbReference type="ARBA" id="ARBA00023004"/>
    </source>
</evidence>
<accession>A0A2Z6B1G5</accession>
<evidence type="ECO:0000256" key="8">
    <source>
        <dbReference type="ARBA" id="ARBA00023014"/>
    </source>
</evidence>
<dbReference type="InterPro" id="IPR036197">
    <property type="entry name" value="NarG-like_sf"/>
</dbReference>
<keyword evidence="5 11" id="KW-1133">Transmembrane helix</keyword>
<dbReference type="PANTHER" id="PTHR43255">
    <property type="entry name" value="IRON-SULFUR-BINDING OXIDOREDUCTASE FADF-RELATED-RELATED"/>
    <property type="match status" value="1"/>
</dbReference>
<feature type="transmembrane region" description="Helical" evidence="11">
    <location>
        <begin position="84"/>
        <end position="103"/>
    </location>
</feature>
<dbReference type="GO" id="GO:0016491">
    <property type="term" value="F:oxidoreductase activity"/>
    <property type="evidence" value="ECO:0007669"/>
    <property type="project" value="UniProtKB-KW"/>
</dbReference>
<keyword evidence="14" id="KW-1185">Reference proteome</keyword>
<keyword evidence="4" id="KW-0479">Metal-binding</keyword>
<evidence type="ECO:0000313" key="14">
    <source>
        <dbReference type="Proteomes" id="UP000269883"/>
    </source>
</evidence>
<dbReference type="InterPro" id="IPR017896">
    <property type="entry name" value="4Fe4S_Fe-S-bd"/>
</dbReference>
<keyword evidence="2" id="KW-1003">Cell membrane</keyword>
<keyword evidence="3 11" id="KW-0812">Transmembrane</keyword>
<keyword evidence="9 11" id="KW-0472">Membrane</keyword>
<organism evidence="13 14">
    <name type="scientific">Desulfovibrio ferrophilus</name>
    <dbReference type="NCBI Taxonomy" id="241368"/>
    <lineage>
        <taxon>Bacteria</taxon>
        <taxon>Pseudomonadati</taxon>
        <taxon>Thermodesulfobacteriota</taxon>
        <taxon>Desulfovibrionia</taxon>
        <taxon>Desulfovibrionales</taxon>
        <taxon>Desulfovibrionaceae</taxon>
        <taxon>Desulfovibrio</taxon>
    </lineage>
</organism>
<evidence type="ECO:0000256" key="11">
    <source>
        <dbReference type="SAM" id="Phobius"/>
    </source>
</evidence>
<dbReference type="KEGG" id="dfl:DFE_2510"/>
<dbReference type="PROSITE" id="PS00198">
    <property type="entry name" value="4FE4S_FER_1"/>
    <property type="match status" value="3"/>
</dbReference>
<feature type="region of interest" description="Disordered" evidence="10">
    <location>
        <begin position="556"/>
        <end position="575"/>
    </location>
</feature>
<keyword evidence="6" id="KW-0560">Oxidoreductase</keyword>
<dbReference type="OrthoDB" id="5410318at2"/>
<protein>
    <recommendedName>
        <fullName evidence="12">4Fe-4S ferredoxin-type domain-containing protein</fullName>
    </recommendedName>
</protein>
<dbReference type="InterPro" id="IPR009051">
    <property type="entry name" value="Helical_ferredxn"/>
</dbReference>
<evidence type="ECO:0000256" key="6">
    <source>
        <dbReference type="ARBA" id="ARBA00023002"/>
    </source>
</evidence>
<proteinExistence type="predicted"/>
<dbReference type="Pfam" id="PF02665">
    <property type="entry name" value="Nitrate_red_gam"/>
    <property type="match status" value="1"/>
</dbReference>
<evidence type="ECO:0000256" key="3">
    <source>
        <dbReference type="ARBA" id="ARBA00022692"/>
    </source>
</evidence>
<dbReference type="InterPro" id="IPR051460">
    <property type="entry name" value="HdrC_iron-sulfur_subunit"/>
</dbReference>
<evidence type="ECO:0000256" key="9">
    <source>
        <dbReference type="ARBA" id="ARBA00023136"/>
    </source>
</evidence>
<feature type="transmembrane region" description="Helical" evidence="11">
    <location>
        <begin position="123"/>
        <end position="142"/>
    </location>
</feature>
<dbReference type="GO" id="GO:0005886">
    <property type="term" value="C:plasma membrane"/>
    <property type="evidence" value="ECO:0007669"/>
    <property type="project" value="UniProtKB-SubCell"/>
</dbReference>
<evidence type="ECO:0000259" key="12">
    <source>
        <dbReference type="PROSITE" id="PS51379"/>
    </source>
</evidence>
<dbReference type="PROSITE" id="PS51379">
    <property type="entry name" value="4FE4S_FER_2"/>
    <property type="match status" value="2"/>
</dbReference>
<dbReference type="SUPFAM" id="SSF103501">
    <property type="entry name" value="Respiratory nitrate reductase 1 gamma chain"/>
    <property type="match status" value="2"/>
</dbReference>
<keyword evidence="7" id="KW-0408">Iron</keyword>
<reference evidence="13 14" key="1">
    <citation type="journal article" date="2018" name="Sci. Adv.">
        <title>Multi-heme cytochromes provide a pathway for survival in energy-limited environments.</title>
        <authorList>
            <person name="Deng X."/>
            <person name="Dohmae N."/>
            <person name="Nealson K.H."/>
            <person name="Hashimoto K."/>
            <person name="Okamoto A."/>
        </authorList>
    </citation>
    <scope>NUCLEOTIDE SEQUENCE [LARGE SCALE GENOMIC DNA]</scope>
    <source>
        <strain evidence="13 14">IS5</strain>
    </source>
</reference>
<dbReference type="Gene3D" id="1.10.1060.10">
    <property type="entry name" value="Alpha-helical ferredoxin"/>
    <property type="match status" value="2"/>
</dbReference>
<evidence type="ECO:0000313" key="13">
    <source>
        <dbReference type="EMBL" id="BBD09236.1"/>
    </source>
</evidence>
<sequence length="575" mass="62973">MTFFDTGLLLSLTAAALGLIWKILGWLRLTVAPAPRPGMGARLAALGKGLLRSLAPCAAARWLRALIVDGLLQRRIASNGFYRWLMHMLIFTGFMGLLIMHGMDELTSELWFSDYAPTLDPFQWLRNLFGVLALTGLGIAAWRRLSQPRVKRTTGLQDWVLIALLAGIMLSGVGLEASKIISPHVFDSMVEDYLGSDDEAEINALRLLWADEYGVVFPVAPPRSDEALAQGRELNEESCVYCHSRPSSAFASYPLAKAVAPLGNILNNLRADLLFYYLHVGLCFLGLVLLPWGKFMHPLSAPINLTLRRGRTTSDTASAAPALADALRPIGMDACTHCGACSEHCSVAPSFMALGTPDILPSEKLGALKRHAAGRLDAPARRAFAEGSQICTECLRCTTVCPSGIDLQDLWMQSKARLRITGPHEPHAVLQQRPTRHWAKTLRSLPPALAEASRSVKICDNRDSFWGCVQCTTCTSVCPVVASSEAPARELDLTPQQIMNMLRMGLKEEAMGAEMVWSCVTCYKCQENCPQGVRVADVLYELRTLAWARLREHPEAWDEAGTSPGHEPETQGGEA</sequence>
<dbReference type="EMBL" id="AP017378">
    <property type="protein sequence ID" value="BBD09236.1"/>
    <property type="molecule type" value="Genomic_DNA"/>
</dbReference>
<feature type="domain" description="4Fe-4S ferredoxin-type" evidence="12">
    <location>
        <begin position="454"/>
        <end position="488"/>
    </location>
</feature>
<dbReference type="AlphaFoldDB" id="A0A2Z6B1G5"/>
<evidence type="ECO:0000256" key="2">
    <source>
        <dbReference type="ARBA" id="ARBA00022475"/>
    </source>
</evidence>
<comment type="subcellular location">
    <subcellularLocation>
        <location evidence="1">Cell membrane</location>
        <topology evidence="1">Multi-pass membrane protein</topology>
    </subcellularLocation>
</comment>
<dbReference type="RefSeq" id="WP_126380029.1">
    <property type="nucleotide sequence ID" value="NZ_AP017378.1"/>
</dbReference>
<feature type="domain" description="4Fe-4S ferredoxin-type" evidence="12">
    <location>
        <begin position="381"/>
        <end position="410"/>
    </location>
</feature>
<name>A0A2Z6B1G5_9BACT</name>
<feature type="transmembrane region" description="Helical" evidence="11">
    <location>
        <begin position="274"/>
        <end position="292"/>
    </location>
</feature>
<evidence type="ECO:0000256" key="4">
    <source>
        <dbReference type="ARBA" id="ARBA00022723"/>
    </source>
</evidence>
<dbReference type="SUPFAM" id="SSF46548">
    <property type="entry name" value="alpha-helical ferredoxin"/>
    <property type="match status" value="2"/>
</dbReference>
<evidence type="ECO:0000256" key="10">
    <source>
        <dbReference type="SAM" id="MobiDB-lite"/>
    </source>
</evidence>
<dbReference type="InterPro" id="IPR023234">
    <property type="entry name" value="NarG-like_domain"/>
</dbReference>
<dbReference type="GO" id="GO:0046872">
    <property type="term" value="F:metal ion binding"/>
    <property type="evidence" value="ECO:0007669"/>
    <property type="project" value="UniProtKB-KW"/>
</dbReference>
<dbReference type="Pfam" id="PF13183">
    <property type="entry name" value="Fer4_8"/>
    <property type="match status" value="2"/>
</dbReference>
<feature type="transmembrane region" description="Helical" evidence="11">
    <location>
        <begin position="7"/>
        <end position="29"/>
    </location>
</feature>
<evidence type="ECO:0000256" key="5">
    <source>
        <dbReference type="ARBA" id="ARBA00022989"/>
    </source>
</evidence>
<dbReference type="InterPro" id="IPR017900">
    <property type="entry name" value="4Fe4S_Fe_S_CS"/>
</dbReference>
<evidence type="ECO:0000256" key="1">
    <source>
        <dbReference type="ARBA" id="ARBA00004651"/>
    </source>
</evidence>
<keyword evidence="8" id="KW-0411">Iron-sulfur</keyword>
<gene>
    <name evidence="13" type="ORF">DFE_2510</name>
</gene>
<dbReference type="Gene3D" id="1.20.950.20">
    <property type="entry name" value="Transmembrane di-heme cytochromes, Chain C"/>
    <property type="match status" value="1"/>
</dbReference>
<dbReference type="GO" id="GO:0051536">
    <property type="term" value="F:iron-sulfur cluster binding"/>
    <property type="evidence" value="ECO:0007669"/>
    <property type="project" value="UniProtKB-KW"/>
</dbReference>
<dbReference type="Proteomes" id="UP000269883">
    <property type="component" value="Chromosome"/>
</dbReference>